<reference evidence="2 3" key="1">
    <citation type="journal article" date="2012" name="PLoS ONE">
        <title>Sequence and analysis of the genome of the pathogenic yeast Candida orthopsilosis.</title>
        <authorList>
            <person name="Riccombeni A."/>
            <person name="Vidanes G."/>
            <person name="Proux-Wera E."/>
            <person name="Wolfe K.H."/>
            <person name="Butler G."/>
        </authorList>
    </citation>
    <scope>NUCLEOTIDE SEQUENCE [LARGE SCALE GENOMIC DNA]</scope>
    <source>
        <strain evidence="2 3">Co 90-125</strain>
    </source>
</reference>
<dbReference type="RefSeq" id="XP_003866017.1">
    <property type="nucleotide sequence ID" value="XM_003865969.1"/>
</dbReference>
<accession>H8WVV3</accession>
<dbReference type="GeneID" id="14537493"/>
<keyword evidence="3" id="KW-1185">Reference proteome</keyword>
<dbReference type="Proteomes" id="UP000005018">
    <property type="component" value="Chromosome 1"/>
</dbReference>
<dbReference type="EMBL" id="HE681719">
    <property type="protein sequence ID" value="CCG20577.1"/>
    <property type="molecule type" value="Genomic_DNA"/>
</dbReference>
<feature type="region of interest" description="Disordered" evidence="1">
    <location>
        <begin position="84"/>
        <end position="116"/>
    </location>
</feature>
<organism evidence="2 3">
    <name type="scientific">Candida orthopsilosis (strain 90-125)</name>
    <name type="common">Yeast</name>
    <dbReference type="NCBI Taxonomy" id="1136231"/>
    <lineage>
        <taxon>Eukaryota</taxon>
        <taxon>Fungi</taxon>
        <taxon>Dikarya</taxon>
        <taxon>Ascomycota</taxon>
        <taxon>Saccharomycotina</taxon>
        <taxon>Pichiomycetes</taxon>
        <taxon>Debaryomycetaceae</taxon>
        <taxon>Candida/Lodderomyces clade</taxon>
        <taxon>Candida</taxon>
    </lineage>
</organism>
<proteinExistence type="predicted"/>
<dbReference type="HOGENOM" id="CLU_2096573_0_0_1"/>
<name>H8WVV3_CANO9</name>
<protein>
    <submittedName>
        <fullName evidence="2">Adhesin-like protein</fullName>
    </submittedName>
</protein>
<evidence type="ECO:0000313" key="2">
    <source>
        <dbReference type="EMBL" id="CCG20577.1"/>
    </source>
</evidence>
<dbReference type="AlphaFoldDB" id="H8WVV3"/>
<evidence type="ECO:0000313" key="3">
    <source>
        <dbReference type="Proteomes" id="UP000005018"/>
    </source>
</evidence>
<dbReference type="OrthoDB" id="4023374at2759"/>
<feature type="compositionally biased region" description="Low complexity" evidence="1">
    <location>
        <begin position="97"/>
        <end position="116"/>
    </location>
</feature>
<gene>
    <name evidence="2" type="ORF">CORT_0A01860</name>
</gene>
<evidence type="ECO:0000256" key="1">
    <source>
        <dbReference type="SAM" id="MobiDB-lite"/>
    </source>
</evidence>
<dbReference type="KEGG" id="cot:CORT_0A01860"/>
<sequence length="116" mass="13364">MLYFRFITPFCRIYKYGSKPSHICFLLHRYFSKPFLPSTAKTYFTHLVTMLYALATPNSSFKPSIRKIKNSWRLKKFKELYIEKGGLSNPPSDVSFTESTSSETSAATASSSRIRI</sequence>